<dbReference type="PANTHER" id="PTHR46112:SF3">
    <property type="entry name" value="AMINOPEPTIDASE YPDF"/>
    <property type="match status" value="1"/>
</dbReference>
<dbReference type="Gene3D" id="3.40.350.10">
    <property type="entry name" value="Creatinase/prolidase N-terminal domain"/>
    <property type="match status" value="1"/>
</dbReference>
<organism evidence="8 9">
    <name type="scientific">Candidatus Pseudothioglobus singularis PS1</name>
    <dbReference type="NCBI Taxonomy" id="1125411"/>
    <lineage>
        <taxon>Bacteria</taxon>
        <taxon>Pseudomonadati</taxon>
        <taxon>Pseudomonadota</taxon>
        <taxon>Gammaproteobacteria</taxon>
        <taxon>Candidatus Pseudothioglobaceae</taxon>
        <taxon>Candidatus Pseudothioglobus</taxon>
    </lineage>
</organism>
<dbReference type="PANTHER" id="PTHR46112">
    <property type="entry name" value="AMINOPEPTIDASE"/>
    <property type="match status" value="1"/>
</dbReference>
<evidence type="ECO:0000256" key="2">
    <source>
        <dbReference type="ARBA" id="ARBA00022723"/>
    </source>
</evidence>
<protein>
    <submittedName>
        <fullName evidence="8">Peptidase M24</fullName>
    </submittedName>
</protein>
<dbReference type="Pfam" id="PF01321">
    <property type="entry name" value="Creatinase_N"/>
    <property type="match status" value="1"/>
</dbReference>
<dbReference type="RefSeq" id="WP_082345037.1">
    <property type="nucleotide sequence ID" value="NZ_CP006911.1"/>
</dbReference>
<dbReference type="Proteomes" id="UP000068905">
    <property type="component" value="Chromosome"/>
</dbReference>
<comment type="similarity">
    <text evidence="5">Belongs to the peptidase M24B family.</text>
</comment>
<evidence type="ECO:0000256" key="4">
    <source>
        <dbReference type="ARBA" id="ARBA00023049"/>
    </source>
</evidence>
<sequence length="361" mass="39574">MSNKLLKLKKLMKENEVDLLALGPGTHMRWLLGFNPYPDERPCMLLLGLEKDAFLMPSVNAEDAMKRSDIKMFSWNDESGPSKALVEALIFTGSSNAKHIAIDEAMRSHFALILIDALPKPTYEFTNSTIGALRMRKDADEFVNLKENALIDDRAMQAGFAAIKKGVTELEIGEAINTHFISEGAKPQFCIVGSGPNGAFPHHHTGNRKVENGDVVLIDIGGRKGTFPSDMTRMSVLGEPPKDYLEVHAIVERAVQAAMAAAKPGVMAKDVDAAARDVITEAGYGEFFVHRTGHGLGIDIHEPPYITATSEVVLDEGMVFSIEPGIYLQGRFGVRLEEIVILRADGPEILSELTRKTNFIT</sequence>
<dbReference type="InterPro" id="IPR000994">
    <property type="entry name" value="Pept_M24"/>
</dbReference>
<dbReference type="InterPro" id="IPR050659">
    <property type="entry name" value="Peptidase_M24B"/>
</dbReference>
<dbReference type="PROSITE" id="PS00491">
    <property type="entry name" value="PROLINE_PEPTIDASE"/>
    <property type="match status" value="1"/>
</dbReference>
<feature type="domain" description="Peptidase M24" evidence="6">
    <location>
        <begin position="145"/>
        <end position="342"/>
    </location>
</feature>
<dbReference type="PATRIC" id="fig|1125411.7.peg.1681"/>
<reference evidence="8 9" key="1">
    <citation type="journal article" date="2015" name="Genome Announc.">
        <title>Genome Sequence of 'Candidatus Thioglobus singularis' Strain PS1, a Mixotroph from the SUP05 Clade of Marine Gammaproteobacteria.</title>
        <authorList>
            <person name="Marshall K.T."/>
            <person name="Morris R.M."/>
        </authorList>
    </citation>
    <scope>NUCLEOTIDE SEQUENCE [LARGE SCALE GENOMIC DNA]</scope>
    <source>
        <strain evidence="8 9">PS1</strain>
    </source>
</reference>
<keyword evidence="2 5" id="KW-0479">Metal-binding</keyword>
<keyword evidence="1" id="KW-0645">Protease</keyword>
<dbReference type="KEGG" id="tsn:W908_08555"/>
<accession>A0A0M4LR09</accession>
<dbReference type="GO" id="GO:0046872">
    <property type="term" value="F:metal ion binding"/>
    <property type="evidence" value="ECO:0007669"/>
    <property type="project" value="UniProtKB-KW"/>
</dbReference>
<evidence type="ECO:0000313" key="8">
    <source>
        <dbReference type="EMBL" id="ALE02547.1"/>
    </source>
</evidence>
<dbReference type="InterPro" id="IPR001131">
    <property type="entry name" value="Peptidase_M24B_aminopep-P_CS"/>
</dbReference>
<gene>
    <name evidence="8" type="ORF">W908_08555</name>
</gene>
<evidence type="ECO:0000259" key="6">
    <source>
        <dbReference type="Pfam" id="PF00557"/>
    </source>
</evidence>
<keyword evidence="4" id="KW-0482">Metalloprotease</keyword>
<dbReference type="GO" id="GO:0006508">
    <property type="term" value="P:proteolysis"/>
    <property type="evidence" value="ECO:0007669"/>
    <property type="project" value="UniProtKB-KW"/>
</dbReference>
<dbReference type="SUPFAM" id="SSF53092">
    <property type="entry name" value="Creatinase/prolidase N-terminal domain"/>
    <property type="match status" value="1"/>
</dbReference>
<evidence type="ECO:0000256" key="3">
    <source>
        <dbReference type="ARBA" id="ARBA00022801"/>
    </source>
</evidence>
<feature type="domain" description="Creatinase N-terminal" evidence="7">
    <location>
        <begin position="5"/>
        <end position="135"/>
    </location>
</feature>
<evidence type="ECO:0000256" key="5">
    <source>
        <dbReference type="RuleBase" id="RU000590"/>
    </source>
</evidence>
<dbReference type="EMBL" id="CP006911">
    <property type="protein sequence ID" value="ALE02547.1"/>
    <property type="molecule type" value="Genomic_DNA"/>
</dbReference>
<dbReference type="AlphaFoldDB" id="A0A0M4LR09"/>
<evidence type="ECO:0000313" key="9">
    <source>
        <dbReference type="Proteomes" id="UP000068905"/>
    </source>
</evidence>
<proteinExistence type="inferred from homology"/>
<dbReference type="GO" id="GO:0008237">
    <property type="term" value="F:metallopeptidase activity"/>
    <property type="evidence" value="ECO:0007669"/>
    <property type="project" value="UniProtKB-KW"/>
</dbReference>
<dbReference type="OrthoDB" id="9761809at2"/>
<keyword evidence="9" id="KW-1185">Reference proteome</keyword>
<evidence type="ECO:0000256" key="1">
    <source>
        <dbReference type="ARBA" id="ARBA00022670"/>
    </source>
</evidence>
<dbReference type="Pfam" id="PF00557">
    <property type="entry name" value="Peptidase_M24"/>
    <property type="match status" value="1"/>
</dbReference>
<dbReference type="STRING" id="1125411.W908_08555"/>
<keyword evidence="3" id="KW-0378">Hydrolase</keyword>
<evidence type="ECO:0000259" key="7">
    <source>
        <dbReference type="Pfam" id="PF01321"/>
    </source>
</evidence>
<dbReference type="Gene3D" id="3.90.230.10">
    <property type="entry name" value="Creatinase/methionine aminopeptidase superfamily"/>
    <property type="match status" value="1"/>
</dbReference>
<dbReference type="InterPro" id="IPR029149">
    <property type="entry name" value="Creatin/AminoP/Spt16_N"/>
</dbReference>
<dbReference type="SUPFAM" id="SSF55920">
    <property type="entry name" value="Creatinase/aminopeptidase"/>
    <property type="match status" value="1"/>
</dbReference>
<dbReference type="InterPro" id="IPR000587">
    <property type="entry name" value="Creatinase_N"/>
</dbReference>
<name>A0A0M4LR09_9GAMM</name>
<dbReference type="InterPro" id="IPR036005">
    <property type="entry name" value="Creatinase/aminopeptidase-like"/>
</dbReference>